<reference evidence="3 4" key="1">
    <citation type="submission" date="2014-08" db="EMBL/GenBank/DDBJ databases">
        <title>Genome sequences of NCPPB Pectobacterium isolates.</title>
        <authorList>
            <person name="Glover R.H."/>
            <person name="Sapp M."/>
            <person name="Elphinstone J."/>
        </authorList>
    </citation>
    <scope>NUCLEOTIDE SEQUENCE [LARGE SCALE GENOMIC DNA]</scope>
    <source>
        <strain evidence="3 4">LMG 21372</strain>
    </source>
</reference>
<gene>
    <name evidence="3" type="ORF">KU74_16655</name>
</gene>
<feature type="transmembrane region" description="Helical" evidence="1">
    <location>
        <begin position="234"/>
        <end position="259"/>
    </location>
</feature>
<dbReference type="CDD" id="cd03506">
    <property type="entry name" value="Delta6-FADS-like"/>
    <property type="match status" value="1"/>
</dbReference>
<sequence length="366" mass="42323">MTLAPLKPLRYEQSRDLALHRALMKAANDYLAETGDHRFANAGFIGKMLLLVALCLTFYGFSLRQTTLWGFASCYFGFIFTAMFLAVNVVHDASHNVFFRRPWANRLLNIVVSIPLGMDSDCWRVRHVIFHHAHVNVQHYDLDIEENGVLRQSPYHRFRFFMRAQRYYWPMVASLTFPCIIWFFDWLDRAGKTQVTRNMTLQGGKGWGIFLLSKALHALLALAIPYWLLSPTPVSVGALLLVYLLSQMLSSLIFVVLILGSHWAKGTFYQAPEDGLFRHGRYQHVFSTTVDWTTRPAWLGYWLGQLNMHLTHHIFPNWNHRHYPALSKIIADVAPRYGIDYQCITLKAILAEQQRFLKKMGNGSKN</sequence>
<dbReference type="InterPro" id="IPR005804">
    <property type="entry name" value="FA_desaturase_dom"/>
</dbReference>
<dbReference type="PANTHER" id="PTHR19353">
    <property type="entry name" value="FATTY ACID DESATURASE 2"/>
    <property type="match status" value="1"/>
</dbReference>
<feature type="transmembrane region" description="Helical" evidence="1">
    <location>
        <begin position="167"/>
        <end position="187"/>
    </location>
</feature>
<dbReference type="GO" id="GO:0008610">
    <property type="term" value="P:lipid biosynthetic process"/>
    <property type="evidence" value="ECO:0007669"/>
    <property type="project" value="UniProtKB-ARBA"/>
</dbReference>
<name>A0A0M2EXD4_9GAMM</name>
<comment type="caution">
    <text evidence="3">The sequence shown here is derived from an EMBL/GenBank/DDBJ whole genome shotgun (WGS) entry which is preliminary data.</text>
</comment>
<dbReference type="GO" id="GO:0016717">
    <property type="term" value="F:oxidoreductase activity, acting on paired donors, with oxidation of a pair of donors resulting in the reduction of molecular oxygen to two molecules of water"/>
    <property type="evidence" value="ECO:0007669"/>
    <property type="project" value="TreeGrafter"/>
</dbReference>
<feature type="transmembrane region" description="Helical" evidence="1">
    <location>
        <begin position="207"/>
        <end position="228"/>
    </location>
</feature>
<protein>
    <submittedName>
        <fullName evidence="3">Linoleoyl-CoA desaturase</fullName>
    </submittedName>
</protein>
<evidence type="ECO:0000313" key="4">
    <source>
        <dbReference type="Proteomes" id="UP000029435"/>
    </source>
</evidence>
<accession>A0A0M2EXD4</accession>
<dbReference type="STRING" id="180957.B5S52_21360"/>
<keyword evidence="1" id="KW-0472">Membrane</keyword>
<dbReference type="PANTHER" id="PTHR19353:SF19">
    <property type="entry name" value="DELTA(5) FATTY ACID DESATURASE C-RELATED"/>
    <property type="match status" value="1"/>
</dbReference>
<proteinExistence type="predicted"/>
<evidence type="ECO:0000313" key="3">
    <source>
        <dbReference type="EMBL" id="KGA32778.1"/>
    </source>
</evidence>
<keyword evidence="1" id="KW-0812">Transmembrane</keyword>
<dbReference type="Pfam" id="PF00487">
    <property type="entry name" value="FA_desaturase"/>
    <property type="match status" value="1"/>
</dbReference>
<evidence type="ECO:0000256" key="1">
    <source>
        <dbReference type="SAM" id="Phobius"/>
    </source>
</evidence>
<dbReference type="InterPro" id="IPR012171">
    <property type="entry name" value="Fatty_acid_desaturase"/>
</dbReference>
<dbReference type="GO" id="GO:0016020">
    <property type="term" value="C:membrane"/>
    <property type="evidence" value="ECO:0007669"/>
    <property type="project" value="TreeGrafter"/>
</dbReference>
<feature type="domain" description="Fatty acid desaturase" evidence="2">
    <location>
        <begin position="76"/>
        <end position="342"/>
    </location>
</feature>
<dbReference type="Proteomes" id="UP000029435">
    <property type="component" value="Unassembled WGS sequence"/>
</dbReference>
<dbReference type="AlphaFoldDB" id="A0A0M2EXD4"/>
<feature type="transmembrane region" description="Helical" evidence="1">
    <location>
        <begin position="68"/>
        <end position="90"/>
    </location>
</feature>
<feature type="transmembrane region" description="Helical" evidence="1">
    <location>
        <begin position="39"/>
        <end position="61"/>
    </location>
</feature>
<organism evidence="3 4">
    <name type="scientific">Pectobacterium brasiliense</name>
    <dbReference type="NCBI Taxonomy" id="180957"/>
    <lineage>
        <taxon>Bacteria</taxon>
        <taxon>Pseudomonadati</taxon>
        <taxon>Pseudomonadota</taxon>
        <taxon>Gammaproteobacteria</taxon>
        <taxon>Enterobacterales</taxon>
        <taxon>Pectobacteriaceae</taxon>
        <taxon>Pectobacterium</taxon>
    </lineage>
</organism>
<dbReference type="RefSeq" id="WP_039316712.1">
    <property type="nucleotide sequence ID" value="NZ_JACGFM010000008.1"/>
</dbReference>
<dbReference type="OrthoDB" id="104711at2"/>
<keyword evidence="1" id="KW-1133">Transmembrane helix</keyword>
<dbReference type="EMBL" id="JQOD01000004">
    <property type="protein sequence ID" value="KGA32778.1"/>
    <property type="molecule type" value="Genomic_DNA"/>
</dbReference>
<evidence type="ECO:0000259" key="2">
    <source>
        <dbReference type="Pfam" id="PF00487"/>
    </source>
</evidence>